<feature type="domain" description="C-type lectin" evidence="2">
    <location>
        <begin position="169"/>
        <end position="274"/>
    </location>
</feature>
<reference evidence="3" key="1">
    <citation type="journal article" name="BMC Genomics">
        <title>Long-read sequencing and de novo genome assembly of marine medaka (Oryzias melastigma).</title>
        <authorList>
            <person name="Liang P."/>
            <person name="Saqib H.S.A."/>
            <person name="Ni X."/>
            <person name="Shen Y."/>
        </authorList>
    </citation>
    <scope>NUCLEOTIDE SEQUENCE</scope>
    <source>
        <strain evidence="3">Bigg-433</strain>
    </source>
</reference>
<keyword evidence="1" id="KW-1015">Disulfide bond</keyword>
<dbReference type="Proteomes" id="UP000646548">
    <property type="component" value="Unassembled WGS sequence"/>
</dbReference>
<dbReference type="Pfam" id="PF00059">
    <property type="entry name" value="Lectin_C"/>
    <property type="match status" value="2"/>
</dbReference>
<proteinExistence type="predicted"/>
<gene>
    <name evidence="3" type="ORF">FQA47_024548</name>
</gene>
<dbReference type="PANTHER" id="PTHR45784:SF3">
    <property type="entry name" value="C-TYPE LECTIN DOMAIN FAMILY 4 MEMBER K-LIKE-RELATED"/>
    <property type="match status" value="1"/>
</dbReference>
<dbReference type="SUPFAM" id="SSF56436">
    <property type="entry name" value="C-type lectin-like"/>
    <property type="match status" value="2"/>
</dbReference>
<dbReference type="EMBL" id="WKFB01000233">
    <property type="protein sequence ID" value="KAF6730626.1"/>
    <property type="molecule type" value="Genomic_DNA"/>
</dbReference>
<evidence type="ECO:0000259" key="2">
    <source>
        <dbReference type="PROSITE" id="PS50041"/>
    </source>
</evidence>
<dbReference type="InterPro" id="IPR018378">
    <property type="entry name" value="C-type_lectin_CS"/>
</dbReference>
<dbReference type="InterPro" id="IPR016187">
    <property type="entry name" value="CTDL_fold"/>
</dbReference>
<evidence type="ECO:0000313" key="4">
    <source>
        <dbReference type="Proteomes" id="UP000646548"/>
    </source>
</evidence>
<dbReference type="PROSITE" id="PS00615">
    <property type="entry name" value="C_TYPE_LECTIN_1"/>
    <property type="match status" value="2"/>
</dbReference>
<evidence type="ECO:0000313" key="3">
    <source>
        <dbReference type="EMBL" id="KAF6730626.1"/>
    </source>
</evidence>
<dbReference type="Gene3D" id="3.10.100.10">
    <property type="entry name" value="Mannose-Binding Protein A, subunit A"/>
    <property type="match status" value="2"/>
</dbReference>
<dbReference type="CDD" id="cd00037">
    <property type="entry name" value="CLECT"/>
    <property type="match status" value="1"/>
</dbReference>
<dbReference type="InterPro" id="IPR001304">
    <property type="entry name" value="C-type_lectin-like"/>
</dbReference>
<sequence>MLHHSGPAEVKQLICEIMEHALWKLLFFGAFFLRVDISHQIDSILFLREYVIVSDIGRTWEDAEAHCNQMYDGLASISGPEDMKEISSSLPLTTRVWIGLYDALDSWKWSDLRTSGNLGNYRPWQTGLPDNVGGVECCGAISKDGYWRDYTCTGLLLPFLCFNAQQDGYVLELQPRSWLDAQSFCRLRHADLATVTSLTQGDEAKALLQRAGVEQAWFGLHRDSWVWTDGSDTSYTSWLAGQPNNAGGSQSCVYMEAEKWNDFPCSYQYYVLCQKLLPKRKKFVLKLQISSDVNLPAVRGSLLQQLLSRLADSGLTDVRVSWR</sequence>
<name>A0A834FDK4_ORYME</name>
<dbReference type="PANTHER" id="PTHR45784">
    <property type="entry name" value="C-TYPE LECTIN DOMAIN FAMILY 20 MEMBER A-RELATED"/>
    <property type="match status" value="1"/>
</dbReference>
<dbReference type="PROSITE" id="PS50041">
    <property type="entry name" value="C_TYPE_LECTIN_2"/>
    <property type="match status" value="2"/>
</dbReference>
<evidence type="ECO:0000256" key="1">
    <source>
        <dbReference type="ARBA" id="ARBA00023157"/>
    </source>
</evidence>
<dbReference type="InterPro" id="IPR016186">
    <property type="entry name" value="C-type_lectin-like/link_sf"/>
</dbReference>
<comment type="caution">
    <text evidence="3">The sequence shown here is derived from an EMBL/GenBank/DDBJ whole genome shotgun (WGS) entry which is preliminary data.</text>
</comment>
<dbReference type="AlphaFoldDB" id="A0A834FDK4"/>
<dbReference type="SMART" id="SM00034">
    <property type="entry name" value="CLECT"/>
    <property type="match status" value="2"/>
</dbReference>
<accession>A0A834FDK4</accession>
<organism evidence="3 4">
    <name type="scientific">Oryzias melastigma</name>
    <name type="common">Marine medaka</name>
    <dbReference type="NCBI Taxonomy" id="30732"/>
    <lineage>
        <taxon>Eukaryota</taxon>
        <taxon>Metazoa</taxon>
        <taxon>Chordata</taxon>
        <taxon>Craniata</taxon>
        <taxon>Vertebrata</taxon>
        <taxon>Euteleostomi</taxon>
        <taxon>Actinopterygii</taxon>
        <taxon>Neopterygii</taxon>
        <taxon>Teleostei</taxon>
        <taxon>Neoteleostei</taxon>
        <taxon>Acanthomorphata</taxon>
        <taxon>Ovalentaria</taxon>
        <taxon>Atherinomorphae</taxon>
        <taxon>Beloniformes</taxon>
        <taxon>Adrianichthyidae</taxon>
        <taxon>Oryziinae</taxon>
        <taxon>Oryzias</taxon>
    </lineage>
</organism>
<feature type="domain" description="C-type lectin" evidence="2">
    <location>
        <begin position="50"/>
        <end position="152"/>
    </location>
</feature>
<keyword evidence="3" id="KW-0675">Receptor</keyword>
<protein>
    <submittedName>
        <fullName evidence="3">C-type mannose receptor 2</fullName>
    </submittedName>
</protein>